<dbReference type="InterPro" id="IPR041447">
    <property type="entry name" value="Mannosidase_ig"/>
</dbReference>
<evidence type="ECO:0000256" key="8">
    <source>
        <dbReference type="ARBA" id="ARBA00022525"/>
    </source>
</evidence>
<evidence type="ECO:0000256" key="1">
    <source>
        <dbReference type="ARBA" id="ARBA00000829"/>
    </source>
</evidence>
<comment type="subcellular location">
    <subcellularLocation>
        <location evidence="2">Secreted</location>
    </subcellularLocation>
</comment>
<keyword evidence="11" id="KW-0325">Glycoprotein</keyword>
<protein>
    <recommendedName>
        <fullName evidence="7">Beta-mannosidase A</fullName>
        <ecNumber evidence="6">3.2.1.25</ecNumber>
    </recommendedName>
    <alternativeName>
        <fullName evidence="13">Mannanase A</fullName>
    </alternativeName>
</protein>
<dbReference type="SUPFAM" id="SSF49303">
    <property type="entry name" value="beta-Galactosidase/glucuronidase domain"/>
    <property type="match status" value="1"/>
</dbReference>
<evidence type="ECO:0000256" key="12">
    <source>
        <dbReference type="ARBA" id="ARBA00023295"/>
    </source>
</evidence>
<dbReference type="Proteomes" id="UP000765509">
    <property type="component" value="Unassembled WGS sequence"/>
</dbReference>
<dbReference type="FunFam" id="2.60.40.10:FF:001511">
    <property type="entry name" value="Beta-mannosidase A"/>
    <property type="match status" value="1"/>
</dbReference>
<dbReference type="AlphaFoldDB" id="A0A9Q3JJQ7"/>
<evidence type="ECO:0000256" key="9">
    <source>
        <dbReference type="ARBA" id="ARBA00022729"/>
    </source>
</evidence>
<evidence type="ECO:0000256" key="2">
    <source>
        <dbReference type="ARBA" id="ARBA00004613"/>
    </source>
</evidence>
<sequence length="403" mass="46011">GQTDVIRDVVLNNTRSISYIPSSKTQGYFTLDPYVSRYYNSTPGEIYGDQELYNYDTSVSFNTKTYPVARFVNERVLDSPEDYAFNSSVIRAHNKHNPAGTLQYPWPADDGQMQLTTGVTQYYPTPNITGNHRTLLAQWAYSTQVFQAAFMAAQIAYYRLGASRGALYWQLNDTCEGISWSSVEYTGRWKVYHYIAERVQDHVIISPIHNYGKKTLDIYVTSDLWHEIEGTAQWTWYDFAGRKLSKNVADFKVGPISSTRLDGSVEISTMVPKGQPLNDAWLHLNLTSKDGKYSNEQFFYPLALKDCRLRPTKVVSRPIGRNQVSVEVSEGGVAAWVNVEHPPGVRGYFKDIHTNKPSNAFFLRPGEKRQLEFISTGSDDESLQDLESKMFVRTMWDNQHHPN</sequence>
<keyword evidence="9" id="KW-0732">Signal</keyword>
<feature type="domain" description="Mannosidase Ig/CBM-like" evidence="15">
    <location>
        <begin position="215"/>
        <end position="306"/>
    </location>
</feature>
<comment type="similarity">
    <text evidence="4">Belongs to the glycosyl hydrolase 2 family. Beta-mannosidase A subfamily.</text>
</comment>
<evidence type="ECO:0000256" key="7">
    <source>
        <dbReference type="ARBA" id="ARBA00021795"/>
    </source>
</evidence>
<dbReference type="InterPro" id="IPR036156">
    <property type="entry name" value="Beta-gal/glucu_dom_sf"/>
</dbReference>
<dbReference type="EC" id="3.2.1.25" evidence="6"/>
<comment type="pathway">
    <text evidence="3">Glycan metabolism; N-glycan degradation.</text>
</comment>
<organism evidence="16 17">
    <name type="scientific">Austropuccinia psidii MF-1</name>
    <dbReference type="NCBI Taxonomy" id="1389203"/>
    <lineage>
        <taxon>Eukaryota</taxon>
        <taxon>Fungi</taxon>
        <taxon>Dikarya</taxon>
        <taxon>Basidiomycota</taxon>
        <taxon>Pucciniomycotina</taxon>
        <taxon>Pucciniomycetes</taxon>
        <taxon>Pucciniales</taxon>
        <taxon>Sphaerophragmiaceae</taxon>
        <taxon>Austropuccinia</taxon>
    </lineage>
</organism>
<dbReference type="InterPro" id="IPR017853">
    <property type="entry name" value="GH"/>
</dbReference>
<keyword evidence="10" id="KW-0378">Hydrolase</keyword>
<evidence type="ECO:0000256" key="11">
    <source>
        <dbReference type="ARBA" id="ARBA00023180"/>
    </source>
</evidence>
<keyword evidence="17" id="KW-1185">Reference proteome</keyword>
<dbReference type="Pfam" id="PF17786">
    <property type="entry name" value="Mannosidase_ig"/>
    <property type="match status" value="1"/>
</dbReference>
<evidence type="ECO:0000256" key="13">
    <source>
        <dbReference type="ARBA" id="ARBA00031061"/>
    </source>
</evidence>
<dbReference type="SUPFAM" id="SSF51445">
    <property type="entry name" value="(Trans)glycosidases"/>
    <property type="match status" value="1"/>
</dbReference>
<keyword evidence="12" id="KW-0326">Glycosidase</keyword>
<comment type="subunit">
    <text evidence="5">Homodimer.</text>
</comment>
<dbReference type="GO" id="GO:0006516">
    <property type="term" value="P:glycoprotein catabolic process"/>
    <property type="evidence" value="ECO:0007669"/>
    <property type="project" value="TreeGrafter"/>
</dbReference>
<evidence type="ECO:0000256" key="6">
    <source>
        <dbReference type="ARBA" id="ARBA00012754"/>
    </source>
</evidence>
<evidence type="ECO:0000256" key="10">
    <source>
        <dbReference type="ARBA" id="ARBA00022801"/>
    </source>
</evidence>
<evidence type="ECO:0000259" key="15">
    <source>
        <dbReference type="Pfam" id="PF17786"/>
    </source>
</evidence>
<evidence type="ECO:0000256" key="5">
    <source>
        <dbReference type="ARBA" id="ARBA00011738"/>
    </source>
</evidence>
<proteinExistence type="inferred from homology"/>
<dbReference type="OrthoDB" id="2513820at2759"/>
<evidence type="ECO:0000259" key="14">
    <source>
        <dbReference type="Pfam" id="PF17753"/>
    </source>
</evidence>
<evidence type="ECO:0000313" key="16">
    <source>
        <dbReference type="EMBL" id="MBW0563251.1"/>
    </source>
</evidence>
<evidence type="ECO:0000256" key="3">
    <source>
        <dbReference type="ARBA" id="ARBA00004740"/>
    </source>
</evidence>
<feature type="non-terminal residue" evidence="16">
    <location>
        <position position="1"/>
    </location>
</feature>
<evidence type="ECO:0000256" key="4">
    <source>
        <dbReference type="ARBA" id="ARBA00007483"/>
    </source>
</evidence>
<name>A0A9Q3JJQ7_9BASI</name>
<dbReference type="PANTHER" id="PTHR43730">
    <property type="entry name" value="BETA-MANNOSIDASE"/>
    <property type="match status" value="1"/>
</dbReference>
<dbReference type="GO" id="GO:0004567">
    <property type="term" value="F:beta-mannosidase activity"/>
    <property type="evidence" value="ECO:0007669"/>
    <property type="project" value="UniProtKB-EC"/>
</dbReference>
<evidence type="ECO:0000313" key="17">
    <source>
        <dbReference type="Proteomes" id="UP000765509"/>
    </source>
</evidence>
<gene>
    <name evidence="16" type="ORF">O181_102966</name>
</gene>
<dbReference type="InterPro" id="IPR013783">
    <property type="entry name" value="Ig-like_fold"/>
</dbReference>
<keyword evidence="8" id="KW-0964">Secreted</keyword>
<dbReference type="GO" id="GO:0005576">
    <property type="term" value="C:extracellular region"/>
    <property type="evidence" value="ECO:0007669"/>
    <property type="project" value="UniProtKB-SubCell"/>
</dbReference>
<dbReference type="InterPro" id="IPR041625">
    <property type="entry name" value="Beta-mannosidase_Ig"/>
</dbReference>
<reference evidence="16" key="1">
    <citation type="submission" date="2021-03" db="EMBL/GenBank/DDBJ databases">
        <title>Draft genome sequence of rust myrtle Austropuccinia psidii MF-1, a brazilian biotype.</title>
        <authorList>
            <person name="Quecine M.C."/>
            <person name="Pachon D.M.R."/>
            <person name="Bonatelli M.L."/>
            <person name="Correr F.H."/>
            <person name="Franceschini L.M."/>
            <person name="Leite T.F."/>
            <person name="Margarido G.R.A."/>
            <person name="Almeida C.A."/>
            <person name="Ferrarezi J.A."/>
            <person name="Labate C.A."/>
        </authorList>
    </citation>
    <scope>NUCLEOTIDE SEQUENCE</scope>
    <source>
        <strain evidence="16">MF-1</strain>
    </source>
</reference>
<dbReference type="Gene3D" id="2.60.40.10">
    <property type="entry name" value="Immunoglobulins"/>
    <property type="match status" value="2"/>
</dbReference>
<comment type="caution">
    <text evidence="16">The sequence shown here is derived from an EMBL/GenBank/DDBJ whole genome shotgun (WGS) entry which is preliminary data.</text>
</comment>
<dbReference type="Pfam" id="PF17753">
    <property type="entry name" value="Ig_mannosidase"/>
    <property type="match status" value="1"/>
</dbReference>
<comment type="catalytic activity">
    <reaction evidence="1">
        <text>Hydrolysis of terminal, non-reducing beta-D-mannose residues in beta-D-mannosides.</text>
        <dbReference type="EC" id="3.2.1.25"/>
    </reaction>
</comment>
<dbReference type="InterPro" id="IPR050887">
    <property type="entry name" value="Beta-mannosidase_GH2"/>
</dbReference>
<dbReference type="PANTHER" id="PTHR43730:SF5">
    <property type="entry name" value="BETA-MANNOSIDASE A"/>
    <property type="match status" value="1"/>
</dbReference>
<dbReference type="Gene3D" id="3.20.20.80">
    <property type="entry name" value="Glycosidases"/>
    <property type="match status" value="1"/>
</dbReference>
<feature type="domain" description="Beta-mannosidase Ig-fold" evidence="14">
    <location>
        <begin position="321"/>
        <end position="398"/>
    </location>
</feature>
<dbReference type="EMBL" id="AVOT02073956">
    <property type="protein sequence ID" value="MBW0563251.1"/>
    <property type="molecule type" value="Genomic_DNA"/>
</dbReference>
<accession>A0A9Q3JJQ7</accession>